<dbReference type="RefSeq" id="WP_161081669.1">
    <property type="nucleotide sequence ID" value="NZ_WWCX01000001.1"/>
</dbReference>
<protein>
    <submittedName>
        <fullName evidence="1">Uncharacterized protein</fullName>
    </submittedName>
</protein>
<name>A0A845GHA8_9BURK</name>
<evidence type="ECO:0000313" key="1">
    <source>
        <dbReference type="EMBL" id="MYM92398.1"/>
    </source>
</evidence>
<sequence length="121" mass="13110">MSDYSSVSIAIEFPLPPGRGHDAQYFQTTDLPDDPNYGSCIGGTIEKDGLFVRTDSGMRRWNPELSGWAYFIGVGVQADFAARFARGRVVEVRGSDDILESDIGNSLSPAYASPNSWLSAA</sequence>
<accession>A0A845GHA8</accession>
<reference evidence="1" key="1">
    <citation type="submission" date="2019-12" db="EMBL/GenBank/DDBJ databases">
        <title>Novel species isolated from a subtropical stream in China.</title>
        <authorList>
            <person name="Lu H."/>
        </authorList>
    </citation>
    <scope>NUCLEOTIDE SEQUENCE [LARGE SCALE GENOMIC DNA]</scope>
    <source>
        <strain evidence="1">FT81W</strain>
    </source>
</reference>
<proteinExistence type="predicted"/>
<evidence type="ECO:0000313" key="2">
    <source>
        <dbReference type="Proteomes" id="UP000447355"/>
    </source>
</evidence>
<dbReference type="Proteomes" id="UP000447355">
    <property type="component" value="Unassembled WGS sequence"/>
</dbReference>
<gene>
    <name evidence="1" type="ORF">GTP90_00825</name>
</gene>
<comment type="caution">
    <text evidence="1">The sequence shown here is derived from an EMBL/GenBank/DDBJ whole genome shotgun (WGS) entry which is preliminary data.</text>
</comment>
<dbReference type="AlphaFoldDB" id="A0A845GHA8"/>
<organism evidence="1 2">
    <name type="scientific">Duganella vulcania</name>
    <dbReference type="NCBI Taxonomy" id="2692166"/>
    <lineage>
        <taxon>Bacteria</taxon>
        <taxon>Pseudomonadati</taxon>
        <taxon>Pseudomonadota</taxon>
        <taxon>Betaproteobacteria</taxon>
        <taxon>Burkholderiales</taxon>
        <taxon>Oxalobacteraceae</taxon>
        <taxon>Telluria group</taxon>
        <taxon>Duganella</taxon>
    </lineage>
</organism>
<dbReference type="EMBL" id="WWCX01000001">
    <property type="protein sequence ID" value="MYM92398.1"/>
    <property type="molecule type" value="Genomic_DNA"/>
</dbReference>